<dbReference type="InterPro" id="IPR027417">
    <property type="entry name" value="P-loop_NTPase"/>
</dbReference>
<sequence length="266" mass="28966">MAIKTAAVWGSPGSGTTLTTIKIAKALANLKKNVIVVGCDDQTPLLPLLLPSTSELPSLGDALAADQLSQIEALRHCVQYVKNQYISLLGYRLGENVLSYPEYTLQRASELFSHLRGLADFVLIDCSSNLDNVLTAAALKQADVTFKVLNADPKSLVYFQSAAPLLLRDSGYRYGEQTNILNNVLSSQDVDPAREVVGKIAYTLPHVPELKDQYDRGELLEAVFGKTARQYETGIRKLVMEVMVHEPEHGIVRRGKPAVGDVSGTA</sequence>
<dbReference type="AlphaFoldDB" id="A0A7G8TD53"/>
<dbReference type="Gene3D" id="3.40.50.300">
    <property type="entry name" value="P-loop containing nucleotide triphosphate hydrolases"/>
    <property type="match status" value="1"/>
</dbReference>
<name>A0A7G8TD53_9FIRM</name>
<accession>A0A7G8TD53</accession>
<organism evidence="1 2">
    <name type="scientific">Caproicibacter fermentans</name>
    <dbReference type="NCBI Taxonomy" id="2576756"/>
    <lineage>
        <taxon>Bacteria</taxon>
        <taxon>Bacillati</taxon>
        <taxon>Bacillota</taxon>
        <taxon>Clostridia</taxon>
        <taxon>Eubacteriales</taxon>
        <taxon>Acutalibacteraceae</taxon>
        <taxon>Caproicibacter</taxon>
    </lineage>
</organism>
<protein>
    <submittedName>
        <fullName evidence="1">ParA family protein</fullName>
    </submittedName>
</protein>
<evidence type="ECO:0000313" key="1">
    <source>
        <dbReference type="EMBL" id="QNK41544.1"/>
    </source>
</evidence>
<dbReference type="RefSeq" id="WP_187036854.1">
    <property type="nucleotide sequence ID" value="NZ_CP060286.1"/>
</dbReference>
<gene>
    <name evidence="1" type="ORF">HCR03_04580</name>
</gene>
<dbReference type="EMBL" id="CP060286">
    <property type="protein sequence ID" value="QNK41544.1"/>
    <property type="molecule type" value="Genomic_DNA"/>
</dbReference>
<dbReference type="KEGG" id="cfem:HCR03_04580"/>
<evidence type="ECO:0000313" key="2">
    <source>
        <dbReference type="Proteomes" id="UP000515909"/>
    </source>
</evidence>
<dbReference type="SUPFAM" id="SSF52540">
    <property type="entry name" value="P-loop containing nucleoside triphosphate hydrolases"/>
    <property type="match status" value="1"/>
</dbReference>
<proteinExistence type="predicted"/>
<dbReference type="Proteomes" id="UP000515909">
    <property type="component" value="Chromosome"/>
</dbReference>
<reference evidence="1 2" key="1">
    <citation type="submission" date="2020-08" db="EMBL/GenBank/DDBJ databases">
        <title>The isolate Caproiciproducens sp. 7D4C2 produces n-caproate at mildly acidic conditions from hexoses: genome and rBOX comparison with related strains and chain-elongating bacteria.</title>
        <authorList>
            <person name="Esquivel-Elizondo S."/>
            <person name="Bagci C."/>
            <person name="Temovska M."/>
            <person name="Jeon B.S."/>
            <person name="Bessarab I."/>
            <person name="Williams R.B.H."/>
            <person name="Huson D.H."/>
            <person name="Angenent L.T."/>
        </authorList>
    </citation>
    <scope>NUCLEOTIDE SEQUENCE [LARGE SCALE GENOMIC DNA]</scope>
    <source>
        <strain evidence="1 2">7D4C2</strain>
    </source>
</reference>
<dbReference type="CDD" id="cd01983">
    <property type="entry name" value="SIMIBI"/>
    <property type="match status" value="1"/>
</dbReference>